<dbReference type="EMBL" id="CP071444">
    <property type="protein sequence ID" value="QSX07931.1"/>
    <property type="molecule type" value="Genomic_DNA"/>
</dbReference>
<dbReference type="AlphaFoldDB" id="A0A974XDW6"/>
<keyword evidence="6" id="KW-1185">Reference proteome</keyword>
<dbReference type="InterPro" id="IPR036388">
    <property type="entry name" value="WH-like_DNA-bd_sf"/>
</dbReference>
<protein>
    <submittedName>
        <fullName evidence="5">MarR family transcriptional regulator</fullName>
    </submittedName>
</protein>
<gene>
    <name evidence="5" type="ORF">J0B03_08960</name>
</gene>
<dbReference type="Proteomes" id="UP000663499">
    <property type="component" value="Chromosome"/>
</dbReference>
<proteinExistence type="predicted"/>
<evidence type="ECO:0000256" key="1">
    <source>
        <dbReference type="ARBA" id="ARBA00023015"/>
    </source>
</evidence>
<dbReference type="InterPro" id="IPR036390">
    <property type="entry name" value="WH_DNA-bd_sf"/>
</dbReference>
<feature type="domain" description="HTH marR-type" evidence="4">
    <location>
        <begin position="1"/>
        <end position="138"/>
    </location>
</feature>
<dbReference type="Pfam" id="PF01047">
    <property type="entry name" value="MarR"/>
    <property type="match status" value="1"/>
</dbReference>
<dbReference type="InterPro" id="IPR000835">
    <property type="entry name" value="HTH_MarR-typ"/>
</dbReference>
<dbReference type="Gene3D" id="1.10.10.10">
    <property type="entry name" value="Winged helix-like DNA-binding domain superfamily/Winged helix DNA-binding domain"/>
    <property type="match status" value="1"/>
</dbReference>
<keyword evidence="2" id="KW-0238">DNA-binding</keyword>
<sequence length="142" mass="16369">MKEIDRYTAYKAFSEAIRKHYKRLHVLLEEIHVYPGQPPLLFLLDREGGLSQKLLAEKINIKPSTLTTMLKCMEANGLVEKVQDQEDKRVLRVFLTTAGQKTVAAAKKIMNRLSDEMLADFDGEEVELFYNMMEKVKGNLHI</sequence>
<name>A0A974XDW6_9FIRM</name>
<evidence type="ECO:0000256" key="3">
    <source>
        <dbReference type="ARBA" id="ARBA00023163"/>
    </source>
</evidence>
<dbReference type="GO" id="GO:0003700">
    <property type="term" value="F:DNA-binding transcription factor activity"/>
    <property type="evidence" value="ECO:0007669"/>
    <property type="project" value="InterPro"/>
</dbReference>
<keyword evidence="3" id="KW-0804">Transcription</keyword>
<organism evidence="5 6">
    <name type="scientific">Alkalibacter rhizosphaerae</name>
    <dbReference type="NCBI Taxonomy" id="2815577"/>
    <lineage>
        <taxon>Bacteria</taxon>
        <taxon>Bacillati</taxon>
        <taxon>Bacillota</taxon>
        <taxon>Clostridia</taxon>
        <taxon>Eubacteriales</taxon>
        <taxon>Eubacteriaceae</taxon>
        <taxon>Alkalibacter</taxon>
    </lineage>
</organism>
<dbReference type="SMART" id="SM00347">
    <property type="entry name" value="HTH_MARR"/>
    <property type="match status" value="1"/>
</dbReference>
<dbReference type="GO" id="GO:0003677">
    <property type="term" value="F:DNA binding"/>
    <property type="evidence" value="ECO:0007669"/>
    <property type="project" value="UniProtKB-KW"/>
</dbReference>
<dbReference type="KEGG" id="alka:J0B03_08960"/>
<dbReference type="PANTHER" id="PTHR42756">
    <property type="entry name" value="TRANSCRIPTIONAL REGULATOR, MARR"/>
    <property type="match status" value="1"/>
</dbReference>
<dbReference type="RefSeq" id="WP_207299273.1">
    <property type="nucleotide sequence ID" value="NZ_CP071444.1"/>
</dbReference>
<reference evidence="5" key="1">
    <citation type="submission" date="2021-03" db="EMBL/GenBank/DDBJ databases">
        <title>Alkalibacter marinus sp. nov., isolated from tidal flat sediment.</title>
        <authorList>
            <person name="Namirimu T."/>
            <person name="Yang J.-A."/>
            <person name="Yang S.-H."/>
            <person name="Kim Y.-J."/>
            <person name="Kwon K.K."/>
        </authorList>
    </citation>
    <scope>NUCLEOTIDE SEQUENCE</scope>
    <source>
        <strain evidence="5">ES005</strain>
    </source>
</reference>
<dbReference type="SUPFAM" id="SSF46785">
    <property type="entry name" value="Winged helix' DNA-binding domain"/>
    <property type="match status" value="1"/>
</dbReference>
<evidence type="ECO:0000313" key="6">
    <source>
        <dbReference type="Proteomes" id="UP000663499"/>
    </source>
</evidence>
<evidence type="ECO:0000256" key="2">
    <source>
        <dbReference type="ARBA" id="ARBA00023125"/>
    </source>
</evidence>
<dbReference type="PANTHER" id="PTHR42756:SF1">
    <property type="entry name" value="TRANSCRIPTIONAL REPRESSOR OF EMRAB OPERON"/>
    <property type="match status" value="1"/>
</dbReference>
<evidence type="ECO:0000259" key="4">
    <source>
        <dbReference type="PROSITE" id="PS50995"/>
    </source>
</evidence>
<dbReference type="PROSITE" id="PS50995">
    <property type="entry name" value="HTH_MARR_2"/>
    <property type="match status" value="1"/>
</dbReference>
<keyword evidence="1" id="KW-0805">Transcription regulation</keyword>
<evidence type="ECO:0000313" key="5">
    <source>
        <dbReference type="EMBL" id="QSX07931.1"/>
    </source>
</evidence>
<dbReference type="PRINTS" id="PR00598">
    <property type="entry name" value="HTHMARR"/>
</dbReference>
<accession>A0A974XDW6</accession>